<accession>A0ABX3SZC3</accession>
<dbReference type="Proteomes" id="UP000192374">
    <property type="component" value="Unassembled WGS sequence"/>
</dbReference>
<name>A0ABX3SZC3_9MYCO</name>
<evidence type="ECO:0000313" key="2">
    <source>
        <dbReference type="Proteomes" id="UP000192374"/>
    </source>
</evidence>
<protein>
    <submittedName>
        <fullName evidence="1">Uncharacterized protein</fullName>
    </submittedName>
</protein>
<proteinExistence type="predicted"/>
<comment type="caution">
    <text evidence="1">The sequence shown here is derived from an EMBL/GenBank/DDBJ whole genome shotgun (WGS) entry which is preliminary data.</text>
</comment>
<dbReference type="EMBL" id="MVIC01000072">
    <property type="protein sequence ID" value="ORB10955.1"/>
    <property type="molecule type" value="Genomic_DNA"/>
</dbReference>
<reference evidence="1 2" key="1">
    <citation type="submission" date="2017-02" db="EMBL/GenBank/DDBJ databases">
        <title>The new phylogeny of genus Mycobacterium.</title>
        <authorList>
            <person name="Tortoli E."/>
            <person name="Trovato A."/>
            <person name="Cirillo D.M."/>
        </authorList>
    </citation>
    <scope>NUCLEOTIDE SEQUENCE [LARGE SCALE GENOMIC DNA]</scope>
    <source>
        <strain evidence="1 2">DSM 45145</strain>
    </source>
</reference>
<organism evidence="1 2">
    <name type="scientific">Mycobacterium noviomagense</name>
    <dbReference type="NCBI Taxonomy" id="459858"/>
    <lineage>
        <taxon>Bacteria</taxon>
        <taxon>Bacillati</taxon>
        <taxon>Actinomycetota</taxon>
        <taxon>Actinomycetes</taxon>
        <taxon>Mycobacteriales</taxon>
        <taxon>Mycobacteriaceae</taxon>
        <taxon>Mycobacterium</taxon>
    </lineage>
</organism>
<sequence>MTGREPVNLNEAPLRGIYCILLWLVGAVDPRDFGDLRRFGRLADEPFGMCGISGVEYAGALVADCFGQAVVDIRGGMQPQRGMAMFIVVPAEEDLGH</sequence>
<keyword evidence="2" id="KW-1185">Reference proteome</keyword>
<evidence type="ECO:0000313" key="1">
    <source>
        <dbReference type="EMBL" id="ORB10955.1"/>
    </source>
</evidence>
<gene>
    <name evidence="1" type="ORF">BST37_21595</name>
</gene>